<feature type="chain" id="PRO_5040282366" description="Secreted protein" evidence="1">
    <location>
        <begin position="32"/>
        <end position="70"/>
    </location>
</feature>
<protein>
    <recommendedName>
        <fullName evidence="4">Secreted protein</fullName>
    </recommendedName>
</protein>
<evidence type="ECO:0000313" key="3">
    <source>
        <dbReference type="Proteomes" id="UP000738349"/>
    </source>
</evidence>
<comment type="caution">
    <text evidence="2">The sequence shown here is derived from an EMBL/GenBank/DDBJ whole genome shotgun (WGS) entry which is preliminary data.</text>
</comment>
<feature type="signal peptide" evidence="1">
    <location>
        <begin position="1"/>
        <end position="31"/>
    </location>
</feature>
<dbReference type="OrthoDB" id="5124663at2759"/>
<evidence type="ECO:0000313" key="2">
    <source>
        <dbReference type="EMBL" id="KAH7176488.1"/>
    </source>
</evidence>
<organism evidence="2 3">
    <name type="scientific">Dactylonectria macrodidyma</name>
    <dbReference type="NCBI Taxonomy" id="307937"/>
    <lineage>
        <taxon>Eukaryota</taxon>
        <taxon>Fungi</taxon>
        <taxon>Dikarya</taxon>
        <taxon>Ascomycota</taxon>
        <taxon>Pezizomycotina</taxon>
        <taxon>Sordariomycetes</taxon>
        <taxon>Hypocreomycetidae</taxon>
        <taxon>Hypocreales</taxon>
        <taxon>Nectriaceae</taxon>
        <taxon>Dactylonectria</taxon>
    </lineage>
</organism>
<accession>A0A9P9JRP7</accession>
<evidence type="ECO:0008006" key="4">
    <source>
        <dbReference type="Google" id="ProtNLM"/>
    </source>
</evidence>
<gene>
    <name evidence="2" type="ORF">EDB81DRAFT_772778</name>
</gene>
<proteinExistence type="predicted"/>
<keyword evidence="3" id="KW-1185">Reference proteome</keyword>
<dbReference type="EMBL" id="JAGMUV010000001">
    <property type="protein sequence ID" value="KAH7176488.1"/>
    <property type="molecule type" value="Genomic_DNA"/>
</dbReference>
<name>A0A9P9JRP7_9HYPO</name>
<reference evidence="2" key="1">
    <citation type="journal article" date="2021" name="Nat. Commun.">
        <title>Genetic determinants of endophytism in the Arabidopsis root mycobiome.</title>
        <authorList>
            <person name="Mesny F."/>
            <person name="Miyauchi S."/>
            <person name="Thiergart T."/>
            <person name="Pickel B."/>
            <person name="Atanasova L."/>
            <person name="Karlsson M."/>
            <person name="Huettel B."/>
            <person name="Barry K.W."/>
            <person name="Haridas S."/>
            <person name="Chen C."/>
            <person name="Bauer D."/>
            <person name="Andreopoulos W."/>
            <person name="Pangilinan J."/>
            <person name="LaButti K."/>
            <person name="Riley R."/>
            <person name="Lipzen A."/>
            <person name="Clum A."/>
            <person name="Drula E."/>
            <person name="Henrissat B."/>
            <person name="Kohler A."/>
            <person name="Grigoriev I.V."/>
            <person name="Martin F.M."/>
            <person name="Hacquard S."/>
        </authorList>
    </citation>
    <scope>NUCLEOTIDE SEQUENCE</scope>
    <source>
        <strain evidence="2">MPI-CAGE-AT-0147</strain>
    </source>
</reference>
<sequence>MWRLQRKCQHQPQFKLLVFLRLILGVRVCLSNSDIPKYNKTTFYICRVPDSTSDRIRQSNSPPVYPLRCA</sequence>
<dbReference type="AlphaFoldDB" id="A0A9P9JRP7"/>
<keyword evidence="1" id="KW-0732">Signal</keyword>
<evidence type="ECO:0000256" key="1">
    <source>
        <dbReference type="SAM" id="SignalP"/>
    </source>
</evidence>
<dbReference type="Proteomes" id="UP000738349">
    <property type="component" value="Unassembled WGS sequence"/>
</dbReference>